<sequence length="108" mass="11629">MLALSMASMSGTNIQISSNQHKINSALTAAQSGLEVVRYYLSDMTIPGTVQSEDRLATIAAQLQTRFDDANMTNTTVDYNTTTDTVTISAIPLDSQSNKVFTASLNYA</sequence>
<proteinExistence type="predicted"/>
<organism evidence="1">
    <name type="scientific">marine sediment metagenome</name>
    <dbReference type="NCBI Taxonomy" id="412755"/>
    <lineage>
        <taxon>unclassified sequences</taxon>
        <taxon>metagenomes</taxon>
        <taxon>ecological metagenomes</taxon>
    </lineage>
</organism>
<accession>X1VXA1</accession>
<protein>
    <submittedName>
        <fullName evidence="1">Uncharacterized protein</fullName>
    </submittedName>
</protein>
<comment type="caution">
    <text evidence="1">The sequence shown here is derived from an EMBL/GenBank/DDBJ whole genome shotgun (WGS) entry which is preliminary data.</text>
</comment>
<reference evidence="1" key="1">
    <citation type="journal article" date="2014" name="Front. Microbiol.">
        <title>High frequency of phylogenetically diverse reductive dehalogenase-homologous genes in deep subseafloor sedimentary metagenomes.</title>
        <authorList>
            <person name="Kawai M."/>
            <person name="Futagami T."/>
            <person name="Toyoda A."/>
            <person name="Takaki Y."/>
            <person name="Nishi S."/>
            <person name="Hori S."/>
            <person name="Arai W."/>
            <person name="Tsubouchi T."/>
            <person name="Morono Y."/>
            <person name="Uchiyama I."/>
            <person name="Ito T."/>
            <person name="Fujiyama A."/>
            <person name="Inagaki F."/>
            <person name="Takami H."/>
        </authorList>
    </citation>
    <scope>NUCLEOTIDE SEQUENCE</scope>
    <source>
        <strain evidence="1">Expedition CK06-06</strain>
    </source>
</reference>
<gene>
    <name evidence="1" type="ORF">S12H4_42960</name>
</gene>
<evidence type="ECO:0000313" key="1">
    <source>
        <dbReference type="EMBL" id="GAJ16235.1"/>
    </source>
</evidence>
<dbReference type="EMBL" id="BARW01026325">
    <property type="protein sequence ID" value="GAJ16235.1"/>
    <property type="molecule type" value="Genomic_DNA"/>
</dbReference>
<dbReference type="AlphaFoldDB" id="X1VXA1"/>
<feature type="non-terminal residue" evidence="1">
    <location>
        <position position="108"/>
    </location>
</feature>
<name>X1VXA1_9ZZZZ</name>